<dbReference type="PROSITE" id="PS50808">
    <property type="entry name" value="ZF_BED"/>
    <property type="match status" value="4"/>
</dbReference>
<evidence type="ECO:0000256" key="2">
    <source>
        <dbReference type="ARBA" id="ARBA00022723"/>
    </source>
</evidence>
<dbReference type="GO" id="GO:0046983">
    <property type="term" value="F:protein dimerization activity"/>
    <property type="evidence" value="ECO:0007669"/>
    <property type="project" value="InterPro"/>
</dbReference>
<dbReference type="SMART" id="SM00355">
    <property type="entry name" value="ZnF_C2H2"/>
    <property type="match status" value="4"/>
</dbReference>
<dbReference type="GO" id="GO:0003677">
    <property type="term" value="F:DNA binding"/>
    <property type="evidence" value="ECO:0007669"/>
    <property type="project" value="UniProtKB-KW"/>
</dbReference>
<dbReference type="Pfam" id="PF05699">
    <property type="entry name" value="Dimer_Tnp_hAT"/>
    <property type="match status" value="1"/>
</dbReference>
<dbReference type="SMART" id="SM00614">
    <property type="entry name" value="ZnF_BED"/>
    <property type="match status" value="4"/>
</dbReference>
<dbReference type="InterPro" id="IPR036236">
    <property type="entry name" value="Znf_C2H2_sf"/>
</dbReference>
<keyword evidence="4" id="KW-0862">Zinc</keyword>
<keyword evidence="5" id="KW-0805">Transcription regulation</keyword>
<keyword evidence="6" id="KW-0238">DNA-binding</keyword>
<dbReference type="SUPFAM" id="SSF57667">
    <property type="entry name" value="beta-beta-alpha zinc fingers"/>
    <property type="match status" value="4"/>
</dbReference>
<evidence type="ECO:0000256" key="4">
    <source>
        <dbReference type="ARBA" id="ARBA00022833"/>
    </source>
</evidence>
<evidence type="ECO:0000256" key="5">
    <source>
        <dbReference type="ARBA" id="ARBA00023015"/>
    </source>
</evidence>
<dbReference type="PANTHER" id="PTHR46481">
    <property type="entry name" value="ZINC FINGER BED DOMAIN-CONTAINING PROTEIN 4"/>
    <property type="match status" value="1"/>
</dbReference>
<accession>A0A8K0C5A9</accession>
<evidence type="ECO:0000256" key="7">
    <source>
        <dbReference type="ARBA" id="ARBA00023163"/>
    </source>
</evidence>
<comment type="caution">
    <text evidence="11">The sequence shown here is derived from an EMBL/GenBank/DDBJ whole genome shotgun (WGS) entry which is preliminary data.</text>
</comment>
<evidence type="ECO:0000256" key="3">
    <source>
        <dbReference type="ARBA" id="ARBA00022771"/>
    </source>
</evidence>
<dbReference type="AlphaFoldDB" id="A0A8K0C5A9"/>
<keyword evidence="12" id="KW-1185">Reference proteome</keyword>
<comment type="subcellular location">
    <subcellularLocation>
        <location evidence="1">Nucleus</location>
    </subcellularLocation>
</comment>
<gene>
    <name evidence="11" type="ORF">ILUMI_25579</name>
</gene>
<dbReference type="InterPro" id="IPR008906">
    <property type="entry name" value="HATC_C_dom"/>
</dbReference>
<dbReference type="Pfam" id="PF02892">
    <property type="entry name" value="zf-BED"/>
    <property type="match status" value="4"/>
</dbReference>
<dbReference type="InterPro" id="IPR003656">
    <property type="entry name" value="Znf_BED"/>
</dbReference>
<evidence type="ECO:0000256" key="9">
    <source>
        <dbReference type="PROSITE-ProRule" id="PRU00027"/>
    </source>
</evidence>
<feature type="domain" description="BED-type" evidence="10">
    <location>
        <begin position="5"/>
        <end position="56"/>
    </location>
</feature>
<dbReference type="GO" id="GO:0005634">
    <property type="term" value="C:nucleus"/>
    <property type="evidence" value="ECO:0007669"/>
    <property type="project" value="UniProtKB-SubCell"/>
</dbReference>
<sequence>MKSDRRRSIVWNYFRKSADNKFVKCLFCSKSMRYFRNTTNLRLHLGRMHFDQVQNTDLTVENDTPEFTACKLETLEPLPVTFEIVSPESPSTSQPVVTEIEANCEKQEHTRTRSFVWNYFTKTIDNEFVICNLCSKTLKFSHNTSNLRQHLKSRHFIEPQETETVNESEAAVKYISETEIPEETHSIAYEIREVQEEADNQAEGSEIVLKIKSSSKTSFVWNYFNKSTDGKFVTCSLCDKVLRYFRNTTNLRAHLRSSHSNEFRNECLAEENSQEHEISELSKLEMAKEETARKLKIKKSIVWNYFKRDLNRNCAVCILCRKAFKVSNTTNLKDHLNRAHPNYTRKNKLPVIKTETSYSPAPKRMRLENYNATTLSDHKIKDINNSMITMLVTSYQSFSLIENQGFLEYSKKLQPLYTPPSKEQLLSTALPEFYSASVSELKMILELVESVSISIDAWTTNANRSYLTITCHFIYEDKLYDYVLATKEVFNVNCMENILPVLLSVFNEWKIFDKIVAVVSNDVNNIRKCMNILPKPYQSCVAHMLNTAISDALVADENLLKLLEKCRALVNYFKHAPLVSEKLENIQQQMKLPLLKVKMDRGSWYSRYFMMKRLLEIRDPLCITLTDLSKVPQFLDTSEWNVVSDCFSLLEPFELIVTELLYEKYPTMSLIIPLIRGLHYSLKSKTTQTEIGGLLKERLFSLTNYYLDSLESNKIAAKATFLDPRFKTLAFGSEDTVEYVQKWIEEELLEIMGTNDVSNSESSAQNESKESSFIWAYFDTKIAQRKSSATPFATITSMITQYLEMSNLERSKNWLEFWNDHKTIFPELYQIAMKYLCVPAAAVPPERLFSRHGRLSDTFRSCLPSKSLDQIIFLNSYLNRQESSTSRETLPNTDHE</sequence>
<feature type="domain" description="BED-type" evidence="10">
    <location>
        <begin position="215"/>
        <end position="266"/>
    </location>
</feature>
<evidence type="ECO:0000256" key="1">
    <source>
        <dbReference type="ARBA" id="ARBA00004123"/>
    </source>
</evidence>
<name>A0A8K0C5A9_IGNLU</name>
<evidence type="ECO:0000313" key="12">
    <source>
        <dbReference type="Proteomes" id="UP000801492"/>
    </source>
</evidence>
<dbReference type="GO" id="GO:0009791">
    <property type="term" value="P:post-embryonic development"/>
    <property type="evidence" value="ECO:0007669"/>
    <property type="project" value="UniProtKB-ARBA"/>
</dbReference>
<evidence type="ECO:0000259" key="10">
    <source>
        <dbReference type="PROSITE" id="PS50808"/>
    </source>
</evidence>
<keyword evidence="3 9" id="KW-0863">Zinc-finger</keyword>
<dbReference type="InterPro" id="IPR012337">
    <property type="entry name" value="RNaseH-like_sf"/>
</dbReference>
<dbReference type="PANTHER" id="PTHR46481:SF10">
    <property type="entry name" value="ZINC FINGER BED DOMAIN-CONTAINING PROTEIN 39"/>
    <property type="match status" value="1"/>
</dbReference>
<dbReference type="GO" id="GO:0008270">
    <property type="term" value="F:zinc ion binding"/>
    <property type="evidence" value="ECO:0007669"/>
    <property type="project" value="UniProtKB-KW"/>
</dbReference>
<evidence type="ECO:0000256" key="8">
    <source>
        <dbReference type="ARBA" id="ARBA00023242"/>
    </source>
</evidence>
<dbReference type="OrthoDB" id="1607513at2759"/>
<dbReference type="EMBL" id="VTPC01090939">
    <property type="protein sequence ID" value="KAF2880598.1"/>
    <property type="molecule type" value="Genomic_DNA"/>
</dbReference>
<protein>
    <recommendedName>
        <fullName evidence="10">BED-type domain-containing protein</fullName>
    </recommendedName>
</protein>
<keyword evidence="7" id="KW-0804">Transcription</keyword>
<feature type="domain" description="BED-type" evidence="10">
    <location>
        <begin position="111"/>
        <end position="162"/>
    </location>
</feature>
<reference evidence="11" key="1">
    <citation type="submission" date="2019-08" db="EMBL/GenBank/DDBJ databases">
        <title>The genome of the North American firefly Photinus pyralis.</title>
        <authorList>
            <consortium name="Photinus pyralis genome working group"/>
            <person name="Fallon T.R."/>
            <person name="Sander Lower S.E."/>
            <person name="Weng J.-K."/>
        </authorList>
    </citation>
    <scope>NUCLEOTIDE SEQUENCE</scope>
    <source>
        <strain evidence="11">TRF0915ILg1</strain>
        <tissue evidence="11">Whole body</tissue>
    </source>
</reference>
<evidence type="ECO:0000313" key="11">
    <source>
        <dbReference type="EMBL" id="KAF2880598.1"/>
    </source>
</evidence>
<dbReference type="Proteomes" id="UP000801492">
    <property type="component" value="Unassembled WGS sequence"/>
</dbReference>
<feature type="domain" description="BED-type" evidence="10">
    <location>
        <begin position="297"/>
        <end position="347"/>
    </location>
</feature>
<keyword evidence="2" id="KW-0479">Metal-binding</keyword>
<keyword evidence="8" id="KW-0539">Nucleus</keyword>
<dbReference type="InterPro" id="IPR052035">
    <property type="entry name" value="ZnF_BED_domain_contain"/>
</dbReference>
<dbReference type="SUPFAM" id="SSF53098">
    <property type="entry name" value="Ribonuclease H-like"/>
    <property type="match status" value="1"/>
</dbReference>
<organism evidence="11 12">
    <name type="scientific">Ignelater luminosus</name>
    <name type="common">Cucubano</name>
    <name type="synonym">Pyrophorus luminosus</name>
    <dbReference type="NCBI Taxonomy" id="2038154"/>
    <lineage>
        <taxon>Eukaryota</taxon>
        <taxon>Metazoa</taxon>
        <taxon>Ecdysozoa</taxon>
        <taxon>Arthropoda</taxon>
        <taxon>Hexapoda</taxon>
        <taxon>Insecta</taxon>
        <taxon>Pterygota</taxon>
        <taxon>Neoptera</taxon>
        <taxon>Endopterygota</taxon>
        <taxon>Coleoptera</taxon>
        <taxon>Polyphaga</taxon>
        <taxon>Elateriformia</taxon>
        <taxon>Elateroidea</taxon>
        <taxon>Elateridae</taxon>
        <taxon>Agrypninae</taxon>
        <taxon>Pyrophorini</taxon>
        <taxon>Ignelater</taxon>
    </lineage>
</organism>
<dbReference type="InterPro" id="IPR013087">
    <property type="entry name" value="Znf_C2H2_type"/>
</dbReference>
<evidence type="ECO:0000256" key="6">
    <source>
        <dbReference type="ARBA" id="ARBA00023125"/>
    </source>
</evidence>
<proteinExistence type="predicted"/>